<evidence type="ECO:0000256" key="7">
    <source>
        <dbReference type="ARBA" id="ARBA00023157"/>
    </source>
</evidence>
<keyword evidence="12" id="KW-0732">Signal</keyword>
<feature type="transmembrane region" description="Helical" evidence="11">
    <location>
        <begin position="1092"/>
        <end position="1118"/>
    </location>
</feature>
<dbReference type="Gene3D" id="1.20.1070.10">
    <property type="entry name" value="Rhodopsin 7-helix transmembrane proteins"/>
    <property type="match status" value="1"/>
</dbReference>
<keyword evidence="7" id="KW-1015">Disulfide bond</keyword>
<feature type="domain" description="Sushi" evidence="14">
    <location>
        <begin position="565"/>
        <end position="623"/>
    </location>
</feature>
<dbReference type="SMART" id="SM00032">
    <property type="entry name" value="CCP"/>
    <property type="match status" value="11"/>
</dbReference>
<evidence type="ECO:0008006" key="17">
    <source>
        <dbReference type="Google" id="ProtNLM"/>
    </source>
</evidence>
<feature type="transmembrane region" description="Helical" evidence="11">
    <location>
        <begin position="984"/>
        <end position="1006"/>
    </location>
</feature>
<evidence type="ECO:0000259" key="14">
    <source>
        <dbReference type="PROSITE" id="PS50923"/>
    </source>
</evidence>
<gene>
    <name evidence="15" type="ORF">CVLEPA_LOCUS18583</name>
</gene>
<feature type="chain" id="PRO_5047475273" description="Sushi, von Willebrand factor type A, EGF and pentraxin domain-containing protein 1" evidence="12">
    <location>
        <begin position="21"/>
        <end position="1207"/>
    </location>
</feature>
<dbReference type="InterPro" id="IPR050350">
    <property type="entry name" value="Compl-Cell_Adhes-Reg"/>
</dbReference>
<feature type="transmembrane region" description="Helical" evidence="11">
    <location>
        <begin position="942"/>
        <end position="963"/>
    </location>
</feature>
<evidence type="ECO:0000256" key="8">
    <source>
        <dbReference type="ARBA" id="ARBA00023180"/>
    </source>
</evidence>
<feature type="transmembrane region" description="Helical" evidence="11">
    <location>
        <begin position="1130"/>
        <end position="1149"/>
    </location>
</feature>
<organism evidence="15 16">
    <name type="scientific">Clavelina lepadiformis</name>
    <name type="common">Light-bulb sea squirt</name>
    <name type="synonym">Ascidia lepadiformis</name>
    <dbReference type="NCBI Taxonomy" id="159417"/>
    <lineage>
        <taxon>Eukaryota</taxon>
        <taxon>Metazoa</taxon>
        <taxon>Chordata</taxon>
        <taxon>Tunicata</taxon>
        <taxon>Ascidiacea</taxon>
        <taxon>Aplousobranchia</taxon>
        <taxon>Clavelinidae</taxon>
        <taxon>Clavelina</taxon>
    </lineage>
</organism>
<name>A0ABP0G480_CLALP</name>
<evidence type="ECO:0000256" key="1">
    <source>
        <dbReference type="ARBA" id="ARBA00004370"/>
    </source>
</evidence>
<dbReference type="SUPFAM" id="SSF81321">
    <property type="entry name" value="Family A G protein-coupled receptor-like"/>
    <property type="match status" value="1"/>
</dbReference>
<dbReference type="CDD" id="cd00637">
    <property type="entry name" value="7tm_classA_rhodopsin-like"/>
    <property type="match status" value="1"/>
</dbReference>
<dbReference type="Proteomes" id="UP001642483">
    <property type="component" value="Unassembled WGS sequence"/>
</dbReference>
<feature type="domain" description="Sushi" evidence="14">
    <location>
        <begin position="98"/>
        <end position="167"/>
    </location>
</feature>
<evidence type="ECO:0000313" key="15">
    <source>
        <dbReference type="EMBL" id="CAK8686651.1"/>
    </source>
</evidence>
<dbReference type="Gene3D" id="2.10.70.10">
    <property type="entry name" value="Complement Module, domain 1"/>
    <property type="match status" value="9"/>
</dbReference>
<feature type="region of interest" description="Disordered" evidence="10">
    <location>
        <begin position="1188"/>
        <end position="1207"/>
    </location>
</feature>
<keyword evidence="4" id="KW-0677">Repeat</keyword>
<sequence length="1207" mass="133013">MPRLWNIHLFVLLWTSVAKSEDCNNPPSVGNTTIFTRSTVEYSLARYTCNLGLYTLNFTSIVCFGGKWRSFDDGLPFPPDDLSESSLLIPPTCVKPVEGCGNPPLLINGAYESERQINHVHEVDQTITYSCVNGFQLWAPVGEKSVCLIGNKWSLETSASDFPRCEPDCGNPPQATNATIRVFSTIEGSVAHYICNEGLSTSDMTTSTCRRKGNKVYWDLKKLPLCRFPKQGCGNPPTIQNGYLLNIPSSNEGDILTYTCYDGYELIDPDGPNVICRSSWITESGSKIFPKCRPVCGALPTEPSGGSFLLDKVQDYKEGMSFSHGVEVRFSCKPEHILVRNATLTCIEGNWNWTINGEIGIPPLCYQDCGPTPLEENAITNALSTLQTWTVDYACEPGFSNFRIKTIVCDSDRKWVPLFSKDDESLSACKLPPPPGCGNPPPLKNGRFYEQQAYYNESDTVTYVCDYGFTIDNPSGSTSRCVAGNRWSLRQGSIKFPTCNTGCAQLPPGSRNGLEIVAQSSINPYGFDFRSLITYKCKNGSSLIGSPTLSCDNGVWIPELPSCVKVCSPPPPVVNTNIKAVSNTEGSSYEYVCKPGHSTNDSTITTCLGNGSWSLVKPPICGIPQSGCGNPLPLQNGNYSGKYPFNEGVSITYHCHGDLEMVAPNGSVSICQAGNKWSLEMESVNEFPVCRPVCRSKPPSPGKNVLILSEPTPNKNGFYSLGSTIVFACEEFFSLAGSPTITCTGYGWLPGSAPAFCEKTFPDIFIPDTYTFLGPRRALDVIDINNIFEPDLNTYKRNGTNAKFDTRDSQNGQNIINITSICGYPGFCVGSTPDIRYECFDKTLLECQACGVDKAVPFLFFVLLFGLAIFVCNALVIWVGCKRFNRGKSSKMDICKTSLAFADILTGIQILVVVSFNFSWSMTLTAVELNDRQWKLRSSPQAYVGAMFLILTFSSSLYHLVYMGGERLYAIVKPIHYKWQLNSAVYLGLGVVWSLALLSATVPAWFPDQFIYTYFAPTFLYYPALTEASSNLDYSAATVFMTIFYVVPFAVLTASCLFTAAFVYKADKQKKMNANDQSSPSSKRMRKRKLSVLKTLAIMQFGFTITLIPIVVVGSLFYAGQLTCDNIAPPFLVCFYLSMTNSLVNVIVYSARDGEFRNEIVDIFRPGYLKQLNVQSGVEKLKKDNITSNKANSSEMNQPKASKETTL</sequence>
<protein>
    <recommendedName>
        <fullName evidence="17">Sushi, von Willebrand factor type A, EGF and pentraxin domain-containing protein 1</fullName>
    </recommendedName>
</protein>
<evidence type="ECO:0000256" key="10">
    <source>
        <dbReference type="SAM" id="MobiDB-lite"/>
    </source>
</evidence>
<reference evidence="15 16" key="1">
    <citation type="submission" date="2024-02" db="EMBL/GenBank/DDBJ databases">
        <authorList>
            <person name="Daric V."/>
            <person name="Darras S."/>
        </authorList>
    </citation>
    <scope>NUCLEOTIDE SEQUENCE [LARGE SCALE GENOMIC DNA]</scope>
</reference>
<feature type="domain" description="Sushi" evidence="14">
    <location>
        <begin position="435"/>
        <end position="501"/>
    </location>
</feature>
<feature type="domain" description="G-protein coupled receptors family 1 profile" evidence="13">
    <location>
        <begin position="872"/>
        <end position="1149"/>
    </location>
</feature>
<keyword evidence="8" id="KW-0325">Glycoprotein</keyword>
<keyword evidence="6 11" id="KW-0472">Membrane</keyword>
<comment type="caution">
    <text evidence="15">The sequence shown here is derived from an EMBL/GenBank/DDBJ whole genome shotgun (WGS) entry which is preliminary data.</text>
</comment>
<accession>A0ABP0G480</accession>
<comment type="caution">
    <text evidence="9">Lacks conserved residue(s) required for the propagation of feature annotation.</text>
</comment>
<dbReference type="Pfam" id="PF00001">
    <property type="entry name" value="7tm_1"/>
    <property type="match status" value="1"/>
</dbReference>
<dbReference type="SUPFAM" id="SSF57535">
    <property type="entry name" value="Complement control module/SCR domain"/>
    <property type="match status" value="11"/>
</dbReference>
<feature type="signal peptide" evidence="12">
    <location>
        <begin position="1"/>
        <end position="20"/>
    </location>
</feature>
<keyword evidence="16" id="KW-1185">Reference proteome</keyword>
<keyword evidence="2 9" id="KW-0768">Sushi</keyword>
<evidence type="ECO:0000256" key="5">
    <source>
        <dbReference type="ARBA" id="ARBA00022989"/>
    </source>
</evidence>
<dbReference type="InterPro" id="IPR035976">
    <property type="entry name" value="Sushi/SCR/CCP_sf"/>
</dbReference>
<evidence type="ECO:0000256" key="2">
    <source>
        <dbReference type="ARBA" id="ARBA00022659"/>
    </source>
</evidence>
<dbReference type="PANTHER" id="PTHR19325">
    <property type="entry name" value="COMPLEMENT COMPONENT-RELATED SUSHI DOMAIN-CONTAINING"/>
    <property type="match status" value="1"/>
</dbReference>
<dbReference type="PANTHER" id="PTHR19325:SF571">
    <property type="entry name" value="SUSHI DOMAIN-CONTAINING PROTEIN"/>
    <property type="match status" value="1"/>
</dbReference>
<dbReference type="Pfam" id="PF00084">
    <property type="entry name" value="Sushi"/>
    <property type="match status" value="6"/>
</dbReference>
<proteinExistence type="predicted"/>
<feature type="transmembrane region" description="Helical" evidence="11">
    <location>
        <begin position="858"/>
        <end position="879"/>
    </location>
</feature>
<dbReference type="EMBL" id="CAWYQH010000102">
    <property type="protein sequence ID" value="CAK8686651.1"/>
    <property type="molecule type" value="Genomic_DNA"/>
</dbReference>
<feature type="transmembrane region" description="Helical" evidence="11">
    <location>
        <begin position="900"/>
        <end position="922"/>
    </location>
</feature>
<evidence type="ECO:0000313" key="16">
    <source>
        <dbReference type="Proteomes" id="UP001642483"/>
    </source>
</evidence>
<dbReference type="PRINTS" id="PR00237">
    <property type="entry name" value="GPCRRHODOPSN"/>
</dbReference>
<feature type="transmembrane region" description="Helical" evidence="11">
    <location>
        <begin position="1039"/>
        <end position="1064"/>
    </location>
</feature>
<evidence type="ECO:0000256" key="6">
    <source>
        <dbReference type="ARBA" id="ARBA00023136"/>
    </source>
</evidence>
<evidence type="ECO:0000256" key="4">
    <source>
        <dbReference type="ARBA" id="ARBA00022737"/>
    </source>
</evidence>
<evidence type="ECO:0000256" key="9">
    <source>
        <dbReference type="PROSITE-ProRule" id="PRU00302"/>
    </source>
</evidence>
<keyword evidence="5 11" id="KW-1133">Transmembrane helix</keyword>
<feature type="compositionally biased region" description="Polar residues" evidence="10">
    <location>
        <begin position="1188"/>
        <end position="1200"/>
    </location>
</feature>
<feature type="domain" description="Sushi" evidence="14">
    <location>
        <begin position="294"/>
        <end position="367"/>
    </location>
</feature>
<dbReference type="PROSITE" id="PS50262">
    <property type="entry name" value="G_PROTEIN_RECEP_F1_2"/>
    <property type="match status" value="1"/>
</dbReference>
<evidence type="ECO:0000256" key="3">
    <source>
        <dbReference type="ARBA" id="ARBA00022692"/>
    </source>
</evidence>
<dbReference type="InterPro" id="IPR000276">
    <property type="entry name" value="GPCR_Rhodpsn"/>
</dbReference>
<evidence type="ECO:0000259" key="13">
    <source>
        <dbReference type="PROSITE" id="PS50262"/>
    </source>
</evidence>
<dbReference type="InterPro" id="IPR017452">
    <property type="entry name" value="GPCR_Rhodpsn_7TM"/>
</dbReference>
<evidence type="ECO:0000256" key="11">
    <source>
        <dbReference type="SAM" id="Phobius"/>
    </source>
</evidence>
<comment type="subcellular location">
    <subcellularLocation>
        <location evidence="1">Membrane</location>
    </subcellularLocation>
</comment>
<keyword evidence="3 11" id="KW-0812">Transmembrane</keyword>
<feature type="domain" description="Sushi" evidence="14">
    <location>
        <begin position="692"/>
        <end position="759"/>
    </location>
</feature>
<dbReference type="PROSITE" id="PS50923">
    <property type="entry name" value="SUSHI"/>
    <property type="match status" value="5"/>
</dbReference>
<evidence type="ECO:0000256" key="12">
    <source>
        <dbReference type="SAM" id="SignalP"/>
    </source>
</evidence>
<dbReference type="InterPro" id="IPR000436">
    <property type="entry name" value="Sushi_SCR_CCP_dom"/>
</dbReference>
<dbReference type="CDD" id="cd00033">
    <property type="entry name" value="CCP"/>
    <property type="match status" value="8"/>
</dbReference>